<dbReference type="PANTHER" id="PTHR46637">
    <property type="entry name" value="TIS1421-TRANSPOSASE PROTEIN A"/>
    <property type="match status" value="1"/>
</dbReference>
<evidence type="ECO:0000256" key="1">
    <source>
        <dbReference type="SAM" id="MobiDB-lite"/>
    </source>
</evidence>
<keyword evidence="4" id="KW-1185">Reference proteome</keyword>
<accession>A0A1H7S0Z5</accession>
<dbReference type="STRING" id="416943.SAMN05445871_3544"/>
<name>A0A1H7S0Z5_9BURK</name>
<gene>
    <name evidence="3" type="ORF">SAMN05192542_11120</name>
</gene>
<dbReference type="Proteomes" id="UP000199120">
    <property type="component" value="Unassembled WGS sequence"/>
</dbReference>
<feature type="domain" description="Insertion element IS402-like" evidence="2">
    <location>
        <begin position="6"/>
        <end position="82"/>
    </location>
</feature>
<dbReference type="PANTHER" id="PTHR46637:SF1">
    <property type="entry name" value="BLL5188 PROTEIN"/>
    <property type="match status" value="1"/>
</dbReference>
<dbReference type="RefSeq" id="WP_090547404.1">
    <property type="nucleotide sequence ID" value="NZ_FNSR01000002.1"/>
</dbReference>
<feature type="region of interest" description="Disordered" evidence="1">
    <location>
        <begin position="166"/>
        <end position="190"/>
    </location>
</feature>
<dbReference type="OrthoDB" id="1551210at2"/>
<feature type="region of interest" description="Disordered" evidence="1">
    <location>
        <begin position="272"/>
        <end position="292"/>
    </location>
</feature>
<evidence type="ECO:0000313" key="4">
    <source>
        <dbReference type="Proteomes" id="UP000199120"/>
    </source>
</evidence>
<dbReference type="AlphaFoldDB" id="A0A1H7S0Z5"/>
<proteinExistence type="predicted"/>
<organism evidence="3 4">
    <name type="scientific">Paraburkholderia caballeronis</name>
    <dbReference type="NCBI Taxonomy" id="416943"/>
    <lineage>
        <taxon>Bacteria</taxon>
        <taxon>Pseudomonadati</taxon>
        <taxon>Pseudomonadota</taxon>
        <taxon>Betaproteobacteria</taxon>
        <taxon>Burkholderiales</taxon>
        <taxon>Burkholderiaceae</taxon>
        <taxon>Paraburkholderia</taxon>
    </lineage>
</organism>
<sequence length="365" mass="40026">MNFEELSDDEWMQIAALVSDEPPIRLNRRGRPRAEPRVVANAVLWILTTGESWSRLPARYPSGPTCRRRFDEWHASGTLVELVQLLSQRGRTFVYVPEADPPAPRPLVEIEEPAEDDGLPSVFWKSPEAWQAPSREDGDVLHEAPLANPMESITRQLANVAPERVGDAGGARAPAVQPQRAYPARAPREDHPVAARSAALWMTGGDQSVQMAEWRGYAMNLTVQPVRNRMFRASVEILKDGQRVERSGLVGPPFNDREIAKQYAFDWGRQWIERDGPSSPGQGHAQRRDAGANVVTRAAANVVTRPAPPAGVAAPQRIAPLHRYPSQGGLPATLADNPESGSTNGNGASAERRTVAPRLRTTHAG</sequence>
<dbReference type="Pfam" id="PF13340">
    <property type="entry name" value="DUF4096"/>
    <property type="match status" value="1"/>
</dbReference>
<evidence type="ECO:0000259" key="2">
    <source>
        <dbReference type="Pfam" id="PF13340"/>
    </source>
</evidence>
<feature type="region of interest" description="Disordered" evidence="1">
    <location>
        <begin position="322"/>
        <end position="365"/>
    </location>
</feature>
<dbReference type="InterPro" id="IPR025161">
    <property type="entry name" value="IS402-like_dom"/>
</dbReference>
<dbReference type="EMBL" id="FOAJ01000011">
    <property type="protein sequence ID" value="SEL65939.1"/>
    <property type="molecule type" value="Genomic_DNA"/>
</dbReference>
<dbReference type="InterPro" id="IPR052909">
    <property type="entry name" value="Transposase_6_like"/>
</dbReference>
<reference evidence="4" key="1">
    <citation type="submission" date="2016-10" db="EMBL/GenBank/DDBJ databases">
        <authorList>
            <person name="Varghese N."/>
            <person name="Submissions S."/>
        </authorList>
    </citation>
    <scope>NUCLEOTIDE SEQUENCE [LARGE SCALE GENOMIC DNA]</scope>
    <source>
        <strain evidence="4">LMG 26416</strain>
    </source>
</reference>
<evidence type="ECO:0000313" key="3">
    <source>
        <dbReference type="EMBL" id="SEL65939.1"/>
    </source>
</evidence>
<protein>
    <submittedName>
        <fullName evidence="3">Transposase</fullName>
    </submittedName>
</protein>